<feature type="transmembrane region" description="Helical" evidence="5">
    <location>
        <begin position="181"/>
        <end position="201"/>
    </location>
</feature>
<reference evidence="7 8" key="1">
    <citation type="submission" date="2023-08" db="EMBL/GenBank/DDBJ databases">
        <title>Helicovermis profunda gen. nov., sp. nov., a novel mesophilic, fermentative bacterium within the Bacillota from a deep-sea hydrothermal vent chimney.</title>
        <authorList>
            <person name="Miyazaki U."/>
            <person name="Mizutani D."/>
            <person name="Hashimoto Y."/>
            <person name="Tame A."/>
            <person name="Sawayama S."/>
            <person name="Miyazaki J."/>
            <person name="Takai K."/>
            <person name="Nakagawa S."/>
        </authorList>
    </citation>
    <scope>NUCLEOTIDE SEQUENCE [LARGE SCALE GENOMIC DNA]</scope>
    <source>
        <strain evidence="7 8">S502</strain>
    </source>
</reference>
<dbReference type="KEGG" id="hprf:HLPR_12250"/>
<dbReference type="PANTHER" id="PTHR10846">
    <property type="entry name" value="SODIUM/POTASSIUM/CALCIUM EXCHANGER"/>
    <property type="match status" value="1"/>
</dbReference>
<evidence type="ECO:0000256" key="3">
    <source>
        <dbReference type="ARBA" id="ARBA00022989"/>
    </source>
</evidence>
<protein>
    <submittedName>
        <fullName evidence="7">Sodium:calcium antiporter</fullName>
    </submittedName>
</protein>
<dbReference type="PANTHER" id="PTHR10846:SF8">
    <property type="entry name" value="INNER MEMBRANE PROTEIN YRBG"/>
    <property type="match status" value="1"/>
</dbReference>
<feature type="domain" description="Sodium/calcium exchanger membrane region" evidence="6">
    <location>
        <begin position="187"/>
        <end position="328"/>
    </location>
</feature>
<comment type="subcellular location">
    <subcellularLocation>
        <location evidence="1">Membrane</location>
        <topology evidence="1">Multi-pass membrane protein</topology>
    </subcellularLocation>
</comment>
<evidence type="ECO:0000259" key="6">
    <source>
        <dbReference type="Pfam" id="PF01699"/>
    </source>
</evidence>
<keyword evidence="3 5" id="KW-1133">Transmembrane helix</keyword>
<dbReference type="GO" id="GO:0005886">
    <property type="term" value="C:plasma membrane"/>
    <property type="evidence" value="ECO:0007669"/>
    <property type="project" value="TreeGrafter"/>
</dbReference>
<dbReference type="InterPro" id="IPR004837">
    <property type="entry name" value="NaCa_Exmemb"/>
</dbReference>
<dbReference type="Pfam" id="PF01699">
    <property type="entry name" value="Na_Ca_ex"/>
    <property type="match status" value="2"/>
</dbReference>
<dbReference type="GO" id="GO:0008273">
    <property type="term" value="F:calcium, potassium:sodium antiporter activity"/>
    <property type="evidence" value="ECO:0007669"/>
    <property type="project" value="TreeGrafter"/>
</dbReference>
<feature type="transmembrane region" description="Helical" evidence="5">
    <location>
        <begin position="119"/>
        <end position="152"/>
    </location>
</feature>
<dbReference type="Gene3D" id="1.20.1420.30">
    <property type="entry name" value="NCX, central ion-binding region"/>
    <property type="match status" value="2"/>
</dbReference>
<evidence type="ECO:0000313" key="7">
    <source>
        <dbReference type="EMBL" id="BEP28894.1"/>
    </source>
</evidence>
<feature type="domain" description="Sodium/calcium exchanger membrane region" evidence="6">
    <location>
        <begin position="11"/>
        <end position="156"/>
    </location>
</feature>
<proteinExistence type="predicted"/>
<dbReference type="GO" id="GO:0005262">
    <property type="term" value="F:calcium channel activity"/>
    <property type="evidence" value="ECO:0007669"/>
    <property type="project" value="TreeGrafter"/>
</dbReference>
<feature type="transmembrane region" description="Helical" evidence="5">
    <location>
        <begin position="208"/>
        <end position="231"/>
    </location>
</feature>
<dbReference type="AlphaFoldDB" id="A0AAU9EC27"/>
<accession>A0AAU9EC27</accession>
<gene>
    <name evidence="7" type="ORF">HLPR_12250</name>
</gene>
<organism evidence="7 8">
    <name type="scientific">Helicovermis profundi</name>
    <dbReference type="NCBI Taxonomy" id="3065157"/>
    <lineage>
        <taxon>Bacteria</taxon>
        <taxon>Bacillati</taxon>
        <taxon>Bacillota</taxon>
        <taxon>Clostridia</taxon>
        <taxon>Helicovermis</taxon>
    </lineage>
</organism>
<dbReference type="InterPro" id="IPR044880">
    <property type="entry name" value="NCX_ion-bd_dom_sf"/>
</dbReference>
<keyword evidence="4 5" id="KW-0472">Membrane</keyword>
<feature type="transmembrane region" description="Helical" evidence="5">
    <location>
        <begin position="286"/>
        <end position="303"/>
    </location>
</feature>
<keyword evidence="2 5" id="KW-0812">Transmembrane</keyword>
<feature type="transmembrane region" description="Helical" evidence="5">
    <location>
        <begin position="86"/>
        <end position="107"/>
    </location>
</feature>
<feature type="transmembrane region" description="Helical" evidence="5">
    <location>
        <begin position="315"/>
        <end position="334"/>
    </location>
</feature>
<dbReference type="EMBL" id="AP028654">
    <property type="protein sequence ID" value="BEP28894.1"/>
    <property type="molecule type" value="Genomic_DNA"/>
</dbReference>
<sequence>MFNFINNIYIAIVVIIIMSWIVSVASDKLGDVLHVLGIKLNIPTTVRGATFDAIASSFPEFATAMIAVLIYKEFTDVGVPTIAGSGIFNVLLIPMFSIIAFKGALALKVDKKNIYRDMFFYILALTVLGSFMFLGQFTYITGLVLLLVYVGYIVFLHRQTLEHRANGNSVEEEEDDDDDDMSYFAILGWIIVTMAFVWISVDAIIASAGVVALTFGIPKFITSVIIIAAATSIPDTLLSVKSAKKGDADGAISNAVGSNIFDICICLGFPMLIAGRAIPVEFARNIGMLIFLVVSMLVTGGILLKKSGVKKHDVYIMGTSYFAFLVYIVGIALGKWG</sequence>
<evidence type="ECO:0000256" key="1">
    <source>
        <dbReference type="ARBA" id="ARBA00004141"/>
    </source>
</evidence>
<evidence type="ECO:0000256" key="4">
    <source>
        <dbReference type="ARBA" id="ARBA00023136"/>
    </source>
</evidence>
<evidence type="ECO:0000313" key="8">
    <source>
        <dbReference type="Proteomes" id="UP001321786"/>
    </source>
</evidence>
<dbReference type="InterPro" id="IPR004481">
    <property type="entry name" value="K/Na/Ca-exchanger"/>
</dbReference>
<feature type="transmembrane region" description="Helical" evidence="5">
    <location>
        <begin position="251"/>
        <end position="274"/>
    </location>
</feature>
<dbReference type="Proteomes" id="UP001321786">
    <property type="component" value="Chromosome"/>
</dbReference>
<name>A0AAU9EC27_9FIRM</name>
<evidence type="ECO:0000256" key="5">
    <source>
        <dbReference type="SAM" id="Phobius"/>
    </source>
</evidence>
<keyword evidence="8" id="KW-1185">Reference proteome</keyword>
<evidence type="ECO:0000256" key="2">
    <source>
        <dbReference type="ARBA" id="ARBA00022692"/>
    </source>
</evidence>
<dbReference type="RefSeq" id="WP_338537194.1">
    <property type="nucleotide sequence ID" value="NZ_AP028654.1"/>
</dbReference>
<dbReference type="GO" id="GO:0006874">
    <property type="term" value="P:intracellular calcium ion homeostasis"/>
    <property type="evidence" value="ECO:0007669"/>
    <property type="project" value="TreeGrafter"/>
</dbReference>
<feature type="transmembrane region" description="Helical" evidence="5">
    <location>
        <begin position="7"/>
        <end position="26"/>
    </location>
</feature>